<name>A0AAU8HXH9_9CAUD</name>
<organism evidence="1">
    <name type="scientific">Decurrovirus sp</name>
    <dbReference type="NCBI Taxonomy" id="2832697"/>
    <lineage>
        <taxon>Viruses</taxon>
        <taxon>Duplodnaviria</taxon>
        <taxon>Heunggongvirae</taxon>
        <taxon>Uroviricota</taxon>
        <taxon>Caudoviricetes</taxon>
        <taxon>Decurrovirus</taxon>
    </lineage>
</organism>
<reference evidence="1" key="1">
    <citation type="journal article" date="2024" name="bioRxiv">
        <title>The salivary virome during childhood dental caries.</title>
        <authorList>
            <person name="Tang J."/>
            <person name="Baker J.L."/>
        </authorList>
    </citation>
    <scope>NUCLEOTIDE SEQUENCE</scope>
    <source>
        <strain evidence="1">11_unbinned_2</strain>
    </source>
</reference>
<sequence length="37" mass="4191">MGSIHSPCFNPCLNRMQTIGISEVYPGGYRLCRYGLR</sequence>
<dbReference type="EMBL" id="PP870127">
    <property type="protein sequence ID" value="XCI65006.1"/>
    <property type="molecule type" value="Genomic_DNA"/>
</dbReference>
<accession>A0AAU8HXH9</accession>
<protein>
    <submittedName>
        <fullName evidence="1">Uncharacterized protein</fullName>
    </submittedName>
</protein>
<proteinExistence type="predicted"/>
<evidence type="ECO:0000313" key="1">
    <source>
        <dbReference type="EMBL" id="XCI65006.1"/>
    </source>
</evidence>